<feature type="transmembrane region" description="Helical" evidence="2">
    <location>
        <begin position="35"/>
        <end position="55"/>
    </location>
</feature>
<dbReference type="PANTHER" id="PTHR22911">
    <property type="entry name" value="ACYL-MALONYL CONDENSING ENZYME-RELATED"/>
    <property type="match status" value="1"/>
</dbReference>
<keyword evidence="2" id="KW-0812">Transmembrane</keyword>
<feature type="transmembrane region" description="Helical" evidence="2">
    <location>
        <begin position="138"/>
        <end position="160"/>
    </location>
</feature>
<feature type="region of interest" description="Disordered" evidence="1">
    <location>
        <begin position="277"/>
        <end position="298"/>
    </location>
</feature>
<feature type="transmembrane region" description="Helical" evidence="2">
    <location>
        <begin position="197"/>
        <end position="214"/>
    </location>
</feature>
<gene>
    <name evidence="4" type="ORF">N791_11505</name>
</gene>
<dbReference type="Proteomes" id="UP000030003">
    <property type="component" value="Unassembled WGS sequence"/>
</dbReference>
<dbReference type="eggNOG" id="COG0697">
    <property type="taxonomic scope" value="Bacteria"/>
</dbReference>
<dbReference type="STRING" id="1385515.GCA_000423325_01663"/>
<dbReference type="Gene3D" id="1.10.3730.20">
    <property type="match status" value="1"/>
</dbReference>
<dbReference type="EMBL" id="AVBH01000029">
    <property type="protein sequence ID" value="KGO99142.1"/>
    <property type="molecule type" value="Genomic_DNA"/>
</dbReference>
<keyword evidence="2" id="KW-1133">Transmembrane helix</keyword>
<feature type="compositionally biased region" description="Gly residues" evidence="1">
    <location>
        <begin position="287"/>
        <end position="298"/>
    </location>
</feature>
<dbReference type="OrthoDB" id="148351at2"/>
<dbReference type="Pfam" id="PF00892">
    <property type="entry name" value="EamA"/>
    <property type="match status" value="2"/>
</dbReference>
<organism evidence="4 5">
    <name type="scientific">Lysobacter defluvii IMMIB APB-9 = DSM 18482</name>
    <dbReference type="NCBI Taxonomy" id="1385515"/>
    <lineage>
        <taxon>Bacteria</taxon>
        <taxon>Pseudomonadati</taxon>
        <taxon>Pseudomonadota</taxon>
        <taxon>Gammaproteobacteria</taxon>
        <taxon>Lysobacterales</taxon>
        <taxon>Lysobacteraceae</taxon>
        <taxon>Novilysobacter</taxon>
    </lineage>
</organism>
<comment type="caution">
    <text evidence="4">The sequence shown here is derived from an EMBL/GenBank/DDBJ whole genome shotgun (WGS) entry which is preliminary data.</text>
</comment>
<feature type="transmembrane region" description="Helical" evidence="2">
    <location>
        <begin position="167"/>
        <end position="185"/>
    </location>
</feature>
<feature type="transmembrane region" description="Helical" evidence="2">
    <location>
        <begin position="62"/>
        <end position="79"/>
    </location>
</feature>
<name>A0A0A0MAK2_9GAMM</name>
<sequence>MLAAVASFAFMDAGLKHLAASYPPMQVAALRGAASLPFILAWVAATGAFATLWRVRWGLQAFRGLTSVMMIACFAYGLARMPMSTAYTIFFIAPLLITALSVPLLGEKVGPRRWTAIVVGMIGVMVVMRPTGEGALSLAALAVVLAATGYAVSAITVRVLSRTDSTASMIVWLLFFLALGAGLLAWPDWVPIRRADAWVIVGLGLAGAIGQYALTEAFRTGEASLLAPLEYTGLVWSLLLDLMIWGVLPDSVTWIGAGIIVASGLYLLRRDRIVHAGDADPPPPPGTLGGDEAGTGNR</sequence>
<feature type="domain" description="EamA" evidence="3">
    <location>
        <begin position="1"/>
        <end position="128"/>
    </location>
</feature>
<keyword evidence="5" id="KW-1185">Reference proteome</keyword>
<reference evidence="4 5" key="1">
    <citation type="submission" date="2013-08" db="EMBL/GenBank/DDBJ databases">
        <title>Genomic analysis of Lysobacter defluvii.</title>
        <authorList>
            <person name="Wang Q."/>
            <person name="Wang G."/>
        </authorList>
    </citation>
    <scope>NUCLEOTIDE SEQUENCE [LARGE SCALE GENOMIC DNA]</scope>
    <source>
        <strain evidence="4 5">IMMIB APB-9</strain>
    </source>
</reference>
<dbReference type="InterPro" id="IPR000620">
    <property type="entry name" value="EamA_dom"/>
</dbReference>
<dbReference type="SUPFAM" id="SSF103481">
    <property type="entry name" value="Multidrug resistance efflux transporter EmrE"/>
    <property type="match status" value="2"/>
</dbReference>
<evidence type="ECO:0000256" key="2">
    <source>
        <dbReference type="SAM" id="Phobius"/>
    </source>
</evidence>
<feature type="transmembrane region" description="Helical" evidence="2">
    <location>
        <begin position="226"/>
        <end position="245"/>
    </location>
</feature>
<feature type="transmembrane region" description="Helical" evidence="2">
    <location>
        <begin position="85"/>
        <end position="105"/>
    </location>
</feature>
<dbReference type="GO" id="GO:0016020">
    <property type="term" value="C:membrane"/>
    <property type="evidence" value="ECO:0007669"/>
    <property type="project" value="InterPro"/>
</dbReference>
<feature type="transmembrane region" description="Helical" evidence="2">
    <location>
        <begin position="114"/>
        <end position="132"/>
    </location>
</feature>
<evidence type="ECO:0000313" key="4">
    <source>
        <dbReference type="EMBL" id="KGO99142.1"/>
    </source>
</evidence>
<dbReference type="AlphaFoldDB" id="A0A0A0MAK2"/>
<evidence type="ECO:0000256" key="1">
    <source>
        <dbReference type="SAM" id="MobiDB-lite"/>
    </source>
</evidence>
<keyword evidence="2" id="KW-0472">Membrane</keyword>
<feature type="transmembrane region" description="Helical" evidence="2">
    <location>
        <begin position="251"/>
        <end position="268"/>
    </location>
</feature>
<evidence type="ECO:0000259" key="3">
    <source>
        <dbReference type="Pfam" id="PF00892"/>
    </source>
</evidence>
<feature type="domain" description="EamA" evidence="3">
    <location>
        <begin position="139"/>
        <end position="263"/>
    </location>
</feature>
<dbReference type="InterPro" id="IPR037185">
    <property type="entry name" value="EmrE-like"/>
</dbReference>
<evidence type="ECO:0000313" key="5">
    <source>
        <dbReference type="Proteomes" id="UP000030003"/>
    </source>
</evidence>
<accession>A0A0A0MAK2</accession>
<protein>
    <submittedName>
        <fullName evidence="4">Membrane protein</fullName>
    </submittedName>
</protein>
<dbReference type="PANTHER" id="PTHR22911:SF103">
    <property type="entry name" value="BLR2811 PROTEIN"/>
    <property type="match status" value="1"/>
</dbReference>
<proteinExistence type="predicted"/>